<dbReference type="PROSITE" id="PS01081">
    <property type="entry name" value="HTH_TETR_1"/>
    <property type="match status" value="1"/>
</dbReference>
<dbReference type="InterPro" id="IPR001647">
    <property type="entry name" value="HTH_TetR"/>
</dbReference>
<keyword evidence="2 3" id="KW-0238">DNA-binding</keyword>
<feature type="domain" description="HTH tetR-type" evidence="4">
    <location>
        <begin position="5"/>
        <end position="65"/>
    </location>
</feature>
<protein>
    <submittedName>
        <fullName evidence="5">TetR family transcriptional regulator</fullName>
    </submittedName>
</protein>
<dbReference type="SUPFAM" id="SSF48498">
    <property type="entry name" value="Tetracyclin repressor-like, C-terminal domain"/>
    <property type="match status" value="1"/>
</dbReference>
<dbReference type="Gene3D" id="1.10.357.10">
    <property type="entry name" value="Tetracycline Repressor, domain 2"/>
    <property type="match status" value="1"/>
</dbReference>
<dbReference type="PROSITE" id="PS50977">
    <property type="entry name" value="HTH_TETR_2"/>
    <property type="match status" value="1"/>
</dbReference>
<dbReference type="PRINTS" id="PR00455">
    <property type="entry name" value="HTHTETR"/>
</dbReference>
<dbReference type="OrthoDB" id="9780939at2"/>
<dbReference type="AlphaFoldDB" id="A0A285D3P4"/>
<accession>A0A285D3P4</accession>
<dbReference type="EMBL" id="OAOP01000009">
    <property type="protein sequence ID" value="SNX74399.1"/>
    <property type="molecule type" value="Genomic_DNA"/>
</dbReference>
<organism evidence="5 6">
    <name type="scientific">Bacillus oleivorans</name>
    <dbReference type="NCBI Taxonomy" id="1448271"/>
    <lineage>
        <taxon>Bacteria</taxon>
        <taxon>Bacillati</taxon>
        <taxon>Bacillota</taxon>
        <taxon>Bacilli</taxon>
        <taxon>Bacillales</taxon>
        <taxon>Bacillaceae</taxon>
        <taxon>Bacillus</taxon>
    </lineage>
</organism>
<dbReference type="SUPFAM" id="SSF46689">
    <property type="entry name" value="Homeodomain-like"/>
    <property type="match status" value="1"/>
</dbReference>
<evidence type="ECO:0000259" key="4">
    <source>
        <dbReference type="PROSITE" id="PS50977"/>
    </source>
</evidence>
<evidence type="ECO:0000256" key="3">
    <source>
        <dbReference type="PROSITE-ProRule" id="PRU00335"/>
    </source>
</evidence>
<dbReference type="Proteomes" id="UP000219546">
    <property type="component" value="Unassembled WGS sequence"/>
</dbReference>
<dbReference type="Gene3D" id="1.10.10.60">
    <property type="entry name" value="Homeodomain-like"/>
    <property type="match status" value="1"/>
</dbReference>
<evidence type="ECO:0000313" key="6">
    <source>
        <dbReference type="Proteomes" id="UP000219546"/>
    </source>
</evidence>
<name>A0A285D3P4_9BACI</name>
<proteinExistence type="predicted"/>
<dbReference type="InterPro" id="IPR009057">
    <property type="entry name" value="Homeodomain-like_sf"/>
</dbReference>
<dbReference type="GO" id="GO:0003677">
    <property type="term" value="F:DNA binding"/>
    <property type="evidence" value="ECO:0007669"/>
    <property type="project" value="UniProtKB-UniRule"/>
</dbReference>
<dbReference type="Pfam" id="PF00440">
    <property type="entry name" value="TetR_N"/>
    <property type="match status" value="1"/>
</dbReference>
<evidence type="ECO:0000256" key="2">
    <source>
        <dbReference type="ARBA" id="ARBA00023125"/>
    </source>
</evidence>
<dbReference type="RefSeq" id="WP_097159927.1">
    <property type="nucleotide sequence ID" value="NZ_JBEPMQ010000009.1"/>
</dbReference>
<gene>
    <name evidence="5" type="ORF">SAMN05877753_10979</name>
</gene>
<dbReference type="PANTHER" id="PTHR43479">
    <property type="entry name" value="ACREF/ENVCD OPERON REPRESSOR-RELATED"/>
    <property type="match status" value="1"/>
</dbReference>
<evidence type="ECO:0000313" key="5">
    <source>
        <dbReference type="EMBL" id="SNX74399.1"/>
    </source>
</evidence>
<dbReference type="InterPro" id="IPR036271">
    <property type="entry name" value="Tet_transcr_reg_TetR-rel_C_sf"/>
</dbReference>
<feature type="DNA-binding region" description="H-T-H motif" evidence="3">
    <location>
        <begin position="28"/>
        <end position="47"/>
    </location>
</feature>
<dbReference type="InterPro" id="IPR023772">
    <property type="entry name" value="DNA-bd_HTH_TetR-type_CS"/>
</dbReference>
<dbReference type="InterPro" id="IPR050624">
    <property type="entry name" value="HTH-type_Tx_Regulator"/>
</dbReference>
<reference evidence="5 6" key="1">
    <citation type="submission" date="2017-08" db="EMBL/GenBank/DDBJ databases">
        <authorList>
            <person name="de Groot N.N."/>
        </authorList>
    </citation>
    <scope>NUCLEOTIDE SEQUENCE [LARGE SCALE GENOMIC DNA]</scope>
    <source>
        <strain evidence="5 6">JC228</strain>
    </source>
</reference>
<dbReference type="PANTHER" id="PTHR43479:SF11">
    <property type="entry name" value="ACREF_ENVCD OPERON REPRESSOR-RELATED"/>
    <property type="match status" value="1"/>
</dbReference>
<evidence type="ECO:0000256" key="1">
    <source>
        <dbReference type="ARBA" id="ARBA00022491"/>
    </source>
</evidence>
<sequence>MSKKEDKRQLLIDAAYKVFARKGYANASIKDIANEAEITPGLVHYYFKNKEEILFAVQQKIQSHYHQKYDGDEKYSLSPFDVFKEIKERSDKEPDWYRLRYEIFSLGLKNEGVRKEAASILKSGRDSLSEPLKHIVGQQYDDSTEMAGILLACFDGLALQKIVDPDFDIDKAYQLLVGLLEIYLRK</sequence>
<keyword evidence="1" id="KW-0678">Repressor</keyword>
<keyword evidence="6" id="KW-1185">Reference proteome</keyword>